<sequence length="256" mass="27691">MKKFVICLFAFTFVVAAAGMTFGRTMEEEKQAVRDYLNVVDAKLATAKQANNKARIKLLHEEKAATLARWYKLKDEMENAVPVVPAPTSIIVNPTPVIIVNPTPEAGRGVGLYINGGLDAGLVGFSGNFDYDLSGIVTRGLSARIGVNYVYGTNPNGNDEVKAVSAKLGAVYYITPFLPDMGLPLTWYVGGAYLLPVKVNEGRTGRWGVEAYLGLNYNVPEMGIVNVEIGYAGLKYAVDQPALKGMDLKLGYGIIF</sequence>
<comment type="caution">
    <text evidence="2">The sequence shown here is derived from an EMBL/GenBank/DDBJ whole genome shotgun (WGS) entry which is preliminary data.</text>
</comment>
<feature type="chain" id="PRO_5009514769" description="Outer membrane protein beta-barrel domain-containing protein" evidence="1">
    <location>
        <begin position="18"/>
        <end position="256"/>
    </location>
</feature>
<evidence type="ECO:0000256" key="1">
    <source>
        <dbReference type="SAM" id="SignalP"/>
    </source>
</evidence>
<name>A0A1F4U6J1_UNCSA</name>
<dbReference type="AlphaFoldDB" id="A0A1F4U6J1"/>
<dbReference type="Proteomes" id="UP000179242">
    <property type="component" value="Unassembled WGS sequence"/>
</dbReference>
<evidence type="ECO:0000313" key="3">
    <source>
        <dbReference type="Proteomes" id="UP000179242"/>
    </source>
</evidence>
<keyword evidence="1" id="KW-0732">Signal</keyword>
<proteinExistence type="predicted"/>
<gene>
    <name evidence="2" type="ORF">A2438_06070</name>
</gene>
<feature type="signal peptide" evidence="1">
    <location>
        <begin position="1"/>
        <end position="17"/>
    </location>
</feature>
<accession>A0A1F4U6J1</accession>
<evidence type="ECO:0000313" key="2">
    <source>
        <dbReference type="EMBL" id="OGC40566.1"/>
    </source>
</evidence>
<evidence type="ECO:0008006" key="4">
    <source>
        <dbReference type="Google" id="ProtNLM"/>
    </source>
</evidence>
<organism evidence="2 3">
    <name type="scientific">candidate division WOR-1 bacterium RIFOXYC2_FULL_46_14</name>
    <dbReference type="NCBI Taxonomy" id="1802587"/>
    <lineage>
        <taxon>Bacteria</taxon>
        <taxon>Bacillati</taxon>
        <taxon>Saganbacteria</taxon>
    </lineage>
</organism>
<reference evidence="2 3" key="1">
    <citation type="journal article" date="2016" name="Nat. Commun.">
        <title>Thousands of microbial genomes shed light on interconnected biogeochemical processes in an aquifer system.</title>
        <authorList>
            <person name="Anantharaman K."/>
            <person name="Brown C.T."/>
            <person name="Hug L.A."/>
            <person name="Sharon I."/>
            <person name="Castelle C.J."/>
            <person name="Probst A.J."/>
            <person name="Thomas B.C."/>
            <person name="Singh A."/>
            <person name="Wilkins M.J."/>
            <person name="Karaoz U."/>
            <person name="Brodie E.L."/>
            <person name="Williams K.H."/>
            <person name="Hubbard S.S."/>
            <person name="Banfield J.F."/>
        </authorList>
    </citation>
    <scope>NUCLEOTIDE SEQUENCE [LARGE SCALE GENOMIC DNA]</scope>
</reference>
<protein>
    <recommendedName>
        <fullName evidence="4">Outer membrane protein beta-barrel domain-containing protein</fullName>
    </recommendedName>
</protein>
<dbReference type="EMBL" id="MEUJ01000003">
    <property type="protein sequence ID" value="OGC40566.1"/>
    <property type="molecule type" value="Genomic_DNA"/>
</dbReference>